<evidence type="ECO:0000313" key="3">
    <source>
        <dbReference type="Proteomes" id="UP000030848"/>
    </source>
</evidence>
<dbReference type="Proteomes" id="UP000030848">
    <property type="component" value="Unassembled WGS sequence"/>
</dbReference>
<name>A0A837D3X1_9PSEU</name>
<organism evidence="2 3">
    <name type="scientific">Saccharomonospora viridis</name>
    <dbReference type="NCBI Taxonomy" id="1852"/>
    <lineage>
        <taxon>Bacteria</taxon>
        <taxon>Bacillati</taxon>
        <taxon>Actinomycetota</taxon>
        <taxon>Actinomycetes</taxon>
        <taxon>Pseudonocardiales</taxon>
        <taxon>Pseudonocardiaceae</taxon>
        <taxon>Saccharomonospora</taxon>
    </lineage>
</organism>
<gene>
    <name evidence="2" type="ORF">MINT15_27110</name>
</gene>
<dbReference type="EMBL" id="JRZE01000006">
    <property type="protein sequence ID" value="KHF42509.1"/>
    <property type="molecule type" value="Genomic_DNA"/>
</dbReference>
<evidence type="ECO:0000313" key="2">
    <source>
        <dbReference type="EMBL" id="KHF42509.1"/>
    </source>
</evidence>
<feature type="region of interest" description="Disordered" evidence="1">
    <location>
        <begin position="1"/>
        <end position="59"/>
    </location>
</feature>
<evidence type="ECO:0000256" key="1">
    <source>
        <dbReference type="SAM" id="MobiDB-lite"/>
    </source>
</evidence>
<feature type="compositionally biased region" description="Basic residues" evidence="1">
    <location>
        <begin position="50"/>
        <end position="59"/>
    </location>
</feature>
<proteinExistence type="predicted"/>
<feature type="compositionally biased region" description="Basic and acidic residues" evidence="1">
    <location>
        <begin position="11"/>
        <end position="28"/>
    </location>
</feature>
<comment type="caution">
    <text evidence="2">The sequence shown here is derived from an EMBL/GenBank/DDBJ whole genome shotgun (WGS) entry which is preliminary data.</text>
</comment>
<dbReference type="AlphaFoldDB" id="A0A837D3X1"/>
<accession>A0A837D3X1</accession>
<protein>
    <submittedName>
        <fullName evidence="2">Uncharacterized protein</fullName>
    </submittedName>
</protein>
<sequence>MPATAPVVSVRDAHDSETQPDTVEHAEPDDALGTEAPGMPRTPRTSGNQPRRRTDRSER</sequence>
<reference evidence="2 3" key="1">
    <citation type="submission" date="2014-10" db="EMBL/GenBank/DDBJ databases">
        <title>Genome sequence of Micropolyspora internatus JCM3315.</title>
        <authorList>
            <person name="Shin S.-K."/>
            <person name="Yi H."/>
        </authorList>
    </citation>
    <scope>NUCLEOTIDE SEQUENCE [LARGE SCALE GENOMIC DNA]</scope>
    <source>
        <strain evidence="2 3">JCM 3315</strain>
    </source>
</reference>